<comment type="caution">
    <text evidence="9">The sequence shown here is derived from an EMBL/GenBank/DDBJ whole genome shotgun (WGS) entry which is preliminary data.</text>
</comment>
<dbReference type="Pfam" id="PF02298">
    <property type="entry name" value="Cu_bind_like"/>
    <property type="match status" value="1"/>
</dbReference>
<evidence type="ECO:0000313" key="9">
    <source>
        <dbReference type="EMBL" id="OAY48088.1"/>
    </source>
</evidence>
<keyword evidence="1" id="KW-0813">Transport</keyword>
<feature type="domain" description="Phytocyanin" evidence="8">
    <location>
        <begin position="22"/>
        <end position="121"/>
    </location>
</feature>
<dbReference type="InterPro" id="IPR008972">
    <property type="entry name" value="Cupredoxin"/>
</dbReference>
<keyword evidence="10" id="KW-1185">Reference proteome</keyword>
<proteinExistence type="predicted"/>
<dbReference type="InterPro" id="IPR039391">
    <property type="entry name" value="Phytocyanin-like"/>
</dbReference>
<dbReference type="PROSITE" id="PS51485">
    <property type="entry name" value="PHYTOCYANIN"/>
    <property type="match status" value="1"/>
</dbReference>
<evidence type="ECO:0000256" key="1">
    <source>
        <dbReference type="ARBA" id="ARBA00022448"/>
    </source>
</evidence>
<evidence type="ECO:0000313" key="10">
    <source>
        <dbReference type="Proteomes" id="UP000091857"/>
    </source>
</evidence>
<dbReference type="InterPro" id="IPR003245">
    <property type="entry name" value="Phytocyanin_dom"/>
</dbReference>
<dbReference type="OrthoDB" id="581242at2759"/>
<dbReference type="SUPFAM" id="SSF49503">
    <property type="entry name" value="Cupredoxins"/>
    <property type="match status" value="1"/>
</dbReference>
<evidence type="ECO:0000256" key="5">
    <source>
        <dbReference type="ARBA" id="ARBA00023180"/>
    </source>
</evidence>
<dbReference type="Gene3D" id="2.60.40.420">
    <property type="entry name" value="Cupredoxins - blue copper proteins"/>
    <property type="match status" value="1"/>
</dbReference>
<feature type="chain" id="PRO_5012338596" description="Phytocyanin domain-containing protein" evidence="7">
    <location>
        <begin position="21"/>
        <end position="184"/>
    </location>
</feature>
<dbReference type="Proteomes" id="UP000091857">
    <property type="component" value="Chromosome 6"/>
</dbReference>
<dbReference type="EMBL" id="CM004392">
    <property type="protein sequence ID" value="OAY48088.1"/>
    <property type="molecule type" value="Genomic_DNA"/>
</dbReference>
<protein>
    <recommendedName>
        <fullName evidence="8">Phytocyanin domain-containing protein</fullName>
    </recommendedName>
</protein>
<feature type="signal peptide" evidence="7">
    <location>
        <begin position="1"/>
        <end position="20"/>
    </location>
</feature>
<evidence type="ECO:0000256" key="4">
    <source>
        <dbReference type="ARBA" id="ARBA00023008"/>
    </source>
</evidence>
<evidence type="ECO:0000256" key="3">
    <source>
        <dbReference type="ARBA" id="ARBA00022982"/>
    </source>
</evidence>
<dbReference type="Gramene" id="Manes.06G130500.1.v8.1">
    <property type="protein sequence ID" value="Manes.06G130500.1.v8.1.CDS"/>
    <property type="gene ID" value="Manes.06G130500.v8.1"/>
</dbReference>
<evidence type="ECO:0000256" key="6">
    <source>
        <dbReference type="SAM" id="MobiDB-lite"/>
    </source>
</evidence>
<dbReference type="PANTHER" id="PTHR33021:SF70">
    <property type="entry name" value="PHYTOCYANIN DOMAIN-CONTAINING PROTEIN"/>
    <property type="match status" value="1"/>
</dbReference>
<feature type="region of interest" description="Disordered" evidence="6">
    <location>
        <begin position="135"/>
        <end position="158"/>
    </location>
</feature>
<gene>
    <name evidence="9" type="ORF">MANES_06G130500v8</name>
</gene>
<keyword evidence="7" id="KW-0732">Signal</keyword>
<dbReference type="GO" id="GO:0009055">
    <property type="term" value="F:electron transfer activity"/>
    <property type="evidence" value="ECO:0007669"/>
    <property type="project" value="InterPro"/>
</dbReference>
<reference evidence="10" key="1">
    <citation type="journal article" date="2016" name="Nat. Biotechnol.">
        <title>Sequencing wild and cultivated cassava and related species reveals extensive interspecific hybridization and genetic diversity.</title>
        <authorList>
            <person name="Bredeson J.V."/>
            <person name="Lyons J.B."/>
            <person name="Prochnik S.E."/>
            <person name="Wu G.A."/>
            <person name="Ha C.M."/>
            <person name="Edsinger-Gonzales E."/>
            <person name="Grimwood J."/>
            <person name="Schmutz J."/>
            <person name="Rabbi I.Y."/>
            <person name="Egesi C."/>
            <person name="Nauluvula P."/>
            <person name="Lebot V."/>
            <person name="Ndunguru J."/>
            <person name="Mkamilo G."/>
            <person name="Bart R.S."/>
            <person name="Setter T.L."/>
            <person name="Gleadow R.M."/>
            <person name="Kulakow P."/>
            <person name="Ferguson M.E."/>
            <person name="Rounsley S."/>
            <person name="Rokhsar D.S."/>
        </authorList>
    </citation>
    <scope>NUCLEOTIDE SEQUENCE [LARGE SCALE GENOMIC DNA]</scope>
    <source>
        <strain evidence="10">cv. AM560-2</strain>
    </source>
</reference>
<dbReference type="STRING" id="3983.A0A2C9VSU7"/>
<organism evidence="9 10">
    <name type="scientific">Manihot esculenta</name>
    <name type="common">Cassava</name>
    <name type="synonym">Jatropha manihot</name>
    <dbReference type="NCBI Taxonomy" id="3983"/>
    <lineage>
        <taxon>Eukaryota</taxon>
        <taxon>Viridiplantae</taxon>
        <taxon>Streptophyta</taxon>
        <taxon>Embryophyta</taxon>
        <taxon>Tracheophyta</taxon>
        <taxon>Spermatophyta</taxon>
        <taxon>Magnoliopsida</taxon>
        <taxon>eudicotyledons</taxon>
        <taxon>Gunneridae</taxon>
        <taxon>Pentapetalae</taxon>
        <taxon>rosids</taxon>
        <taxon>fabids</taxon>
        <taxon>Malpighiales</taxon>
        <taxon>Euphorbiaceae</taxon>
        <taxon>Crotonoideae</taxon>
        <taxon>Manihoteae</taxon>
        <taxon>Manihot</taxon>
    </lineage>
</organism>
<name>A0A2C9VSU7_MANES</name>
<dbReference type="PANTHER" id="PTHR33021">
    <property type="entry name" value="BLUE COPPER PROTEIN"/>
    <property type="match status" value="1"/>
</dbReference>
<dbReference type="GO" id="GO:0005886">
    <property type="term" value="C:plasma membrane"/>
    <property type="evidence" value="ECO:0000318"/>
    <property type="project" value="GO_Central"/>
</dbReference>
<dbReference type="OMA" id="LTHAGDW"/>
<dbReference type="FunFam" id="2.60.40.420:FF:000003">
    <property type="entry name" value="Blue copper"/>
    <property type="match status" value="1"/>
</dbReference>
<dbReference type="CDD" id="cd04216">
    <property type="entry name" value="Phytocyanin"/>
    <property type="match status" value="1"/>
</dbReference>
<keyword evidence="3" id="KW-0249">Electron transport</keyword>
<sequence>MGKLALFSFLVILCFALTSAATNYIVGDSSGWDISTDLDTWAQGKNFVVGDVLVFQYSSSDSVNEVTKESFDGCNTTKVIKTYTNNGNTTVTLSRPGPWYFISGNKLYCLGGMKLAINVQGKQADISPVAAPKAQPTGVVLPQPSTKNNNPTPTSSGSVYAAGGKDSLLKASFGFVAAVLWLVG</sequence>
<evidence type="ECO:0000256" key="2">
    <source>
        <dbReference type="ARBA" id="ARBA00022723"/>
    </source>
</evidence>
<keyword evidence="4" id="KW-0186">Copper</keyword>
<dbReference type="AlphaFoldDB" id="A0A2C9VSU7"/>
<dbReference type="GO" id="GO:0046872">
    <property type="term" value="F:metal ion binding"/>
    <property type="evidence" value="ECO:0007669"/>
    <property type="project" value="UniProtKB-KW"/>
</dbReference>
<evidence type="ECO:0000256" key="7">
    <source>
        <dbReference type="SAM" id="SignalP"/>
    </source>
</evidence>
<keyword evidence="5" id="KW-0325">Glycoprotein</keyword>
<evidence type="ECO:0000259" key="8">
    <source>
        <dbReference type="PROSITE" id="PS51485"/>
    </source>
</evidence>
<keyword evidence="2" id="KW-0479">Metal-binding</keyword>
<feature type="compositionally biased region" description="Polar residues" evidence="6">
    <location>
        <begin position="143"/>
        <end position="158"/>
    </location>
</feature>
<accession>A0A2C9VSU7</accession>